<feature type="compositionally biased region" description="Polar residues" evidence="1">
    <location>
        <begin position="72"/>
        <end position="81"/>
    </location>
</feature>
<dbReference type="AlphaFoldDB" id="A0ABD5VDB0"/>
<evidence type="ECO:0000256" key="1">
    <source>
        <dbReference type="SAM" id="MobiDB-lite"/>
    </source>
</evidence>
<accession>A0ABD5VDB0</accession>
<dbReference type="RefSeq" id="WP_336350393.1">
    <property type="nucleotide sequence ID" value="NZ_JAZAQL010000002.1"/>
</dbReference>
<name>A0ABD5VDB0_9EURY</name>
<evidence type="ECO:0000313" key="3">
    <source>
        <dbReference type="Proteomes" id="UP001596395"/>
    </source>
</evidence>
<evidence type="ECO:0000313" key="2">
    <source>
        <dbReference type="EMBL" id="MFC6953434.1"/>
    </source>
</evidence>
<feature type="compositionally biased region" description="Low complexity" evidence="1">
    <location>
        <begin position="29"/>
        <end position="71"/>
    </location>
</feature>
<dbReference type="PROSITE" id="PS51257">
    <property type="entry name" value="PROKAR_LIPOPROTEIN"/>
    <property type="match status" value="1"/>
</dbReference>
<reference evidence="2 3" key="1">
    <citation type="journal article" date="2019" name="Int. J. Syst. Evol. Microbiol.">
        <title>The Global Catalogue of Microorganisms (GCM) 10K type strain sequencing project: providing services to taxonomists for standard genome sequencing and annotation.</title>
        <authorList>
            <consortium name="The Broad Institute Genomics Platform"/>
            <consortium name="The Broad Institute Genome Sequencing Center for Infectious Disease"/>
            <person name="Wu L."/>
            <person name="Ma J."/>
        </authorList>
    </citation>
    <scope>NUCLEOTIDE SEQUENCE [LARGE SCALE GENOMIC DNA]</scope>
    <source>
        <strain evidence="2 3">GX26</strain>
    </source>
</reference>
<proteinExistence type="predicted"/>
<sequence length="168" mass="18198">MRRRRTLHAFAATALPTAFAGCLGDDTVGESTTGVSTTDASTRTTAATTTVPCDAPSSLELGEPEYELGPSNETPPVSTSELPDAERRVVEAAVPPDSYVTCGDASALQSLAERIEERNELRSKRHEERWTEQDATVTPPAYLHLYYLEHDGSTYEVELVVDGEISLP</sequence>
<organism evidence="2 3">
    <name type="scientific">Halorubellus litoreus</name>
    <dbReference type="NCBI Taxonomy" id="755308"/>
    <lineage>
        <taxon>Archaea</taxon>
        <taxon>Methanobacteriati</taxon>
        <taxon>Methanobacteriota</taxon>
        <taxon>Stenosarchaea group</taxon>
        <taxon>Halobacteria</taxon>
        <taxon>Halobacteriales</taxon>
        <taxon>Halorubellaceae</taxon>
        <taxon>Halorubellus</taxon>
    </lineage>
</organism>
<gene>
    <name evidence="2" type="ORF">ACFQGB_11225</name>
</gene>
<dbReference type="EMBL" id="JBHSXN010000002">
    <property type="protein sequence ID" value="MFC6953434.1"/>
    <property type="molecule type" value="Genomic_DNA"/>
</dbReference>
<evidence type="ECO:0008006" key="4">
    <source>
        <dbReference type="Google" id="ProtNLM"/>
    </source>
</evidence>
<comment type="caution">
    <text evidence="2">The sequence shown here is derived from an EMBL/GenBank/DDBJ whole genome shotgun (WGS) entry which is preliminary data.</text>
</comment>
<keyword evidence="3" id="KW-1185">Reference proteome</keyword>
<feature type="region of interest" description="Disordered" evidence="1">
    <location>
        <begin position="21"/>
        <end position="84"/>
    </location>
</feature>
<protein>
    <recommendedName>
        <fullName evidence="4">Lipoprotein</fullName>
    </recommendedName>
</protein>
<dbReference type="Proteomes" id="UP001596395">
    <property type="component" value="Unassembled WGS sequence"/>
</dbReference>